<dbReference type="Proteomes" id="UP001066276">
    <property type="component" value="Chromosome 3_2"/>
</dbReference>
<keyword evidence="2" id="KW-1185">Reference proteome</keyword>
<accession>A0AAV7TVH3</accession>
<name>A0AAV7TVH3_PLEWA</name>
<protein>
    <submittedName>
        <fullName evidence="1">Uncharacterized protein</fullName>
    </submittedName>
</protein>
<dbReference type="EMBL" id="JANPWB010000006">
    <property type="protein sequence ID" value="KAJ1180261.1"/>
    <property type="molecule type" value="Genomic_DNA"/>
</dbReference>
<reference evidence="1" key="1">
    <citation type="journal article" date="2022" name="bioRxiv">
        <title>Sequencing and chromosome-scale assembly of the giantPleurodeles waltlgenome.</title>
        <authorList>
            <person name="Brown T."/>
            <person name="Elewa A."/>
            <person name="Iarovenko S."/>
            <person name="Subramanian E."/>
            <person name="Araus A.J."/>
            <person name="Petzold A."/>
            <person name="Susuki M."/>
            <person name="Suzuki K.-i.T."/>
            <person name="Hayashi T."/>
            <person name="Toyoda A."/>
            <person name="Oliveira C."/>
            <person name="Osipova E."/>
            <person name="Leigh N.D."/>
            <person name="Simon A."/>
            <person name="Yun M.H."/>
        </authorList>
    </citation>
    <scope>NUCLEOTIDE SEQUENCE</scope>
    <source>
        <strain evidence="1">20211129_DDA</strain>
        <tissue evidence="1">Liver</tissue>
    </source>
</reference>
<comment type="caution">
    <text evidence="1">The sequence shown here is derived from an EMBL/GenBank/DDBJ whole genome shotgun (WGS) entry which is preliminary data.</text>
</comment>
<dbReference type="AlphaFoldDB" id="A0AAV7TVH3"/>
<evidence type="ECO:0000313" key="1">
    <source>
        <dbReference type="EMBL" id="KAJ1180261.1"/>
    </source>
</evidence>
<organism evidence="1 2">
    <name type="scientific">Pleurodeles waltl</name>
    <name type="common">Iberian ribbed newt</name>
    <dbReference type="NCBI Taxonomy" id="8319"/>
    <lineage>
        <taxon>Eukaryota</taxon>
        <taxon>Metazoa</taxon>
        <taxon>Chordata</taxon>
        <taxon>Craniata</taxon>
        <taxon>Vertebrata</taxon>
        <taxon>Euteleostomi</taxon>
        <taxon>Amphibia</taxon>
        <taxon>Batrachia</taxon>
        <taxon>Caudata</taxon>
        <taxon>Salamandroidea</taxon>
        <taxon>Salamandridae</taxon>
        <taxon>Pleurodelinae</taxon>
        <taxon>Pleurodeles</taxon>
    </lineage>
</organism>
<sequence>MCNVCEHIKWNDYRDLSDFYPARDNEAEGVPPDASLCRLRSGERSVMWIAGEAKRGKERERCPSRCKPLASLLG</sequence>
<gene>
    <name evidence="1" type="ORF">NDU88_005483</name>
</gene>
<evidence type="ECO:0000313" key="2">
    <source>
        <dbReference type="Proteomes" id="UP001066276"/>
    </source>
</evidence>
<proteinExistence type="predicted"/>